<comment type="caution">
    <text evidence="3">The sequence shown here is derived from an EMBL/GenBank/DDBJ whole genome shotgun (WGS) entry which is preliminary data.</text>
</comment>
<evidence type="ECO:0000256" key="1">
    <source>
        <dbReference type="ARBA" id="ARBA00022612"/>
    </source>
</evidence>
<feature type="domain" description="Phage tail tape measure protein" evidence="2">
    <location>
        <begin position="98"/>
        <end position="288"/>
    </location>
</feature>
<name>A0A4Y7RI22_9FIRM</name>
<reference evidence="3 4" key="1">
    <citation type="journal article" date="2018" name="Environ. Microbiol.">
        <title>Novel energy conservation strategies and behaviour of Pelotomaculum schinkii driving syntrophic propionate catabolism.</title>
        <authorList>
            <person name="Hidalgo-Ahumada C.A.P."/>
            <person name="Nobu M.K."/>
            <person name="Narihiro T."/>
            <person name="Tamaki H."/>
            <person name="Liu W.T."/>
            <person name="Kamagata Y."/>
            <person name="Stams A.J.M."/>
            <person name="Imachi H."/>
            <person name="Sousa D.Z."/>
        </authorList>
    </citation>
    <scope>NUCLEOTIDE SEQUENCE [LARGE SCALE GENOMIC DNA]</scope>
    <source>
        <strain evidence="3 4">HH</strain>
    </source>
</reference>
<organism evidence="3 4">
    <name type="scientific">Pelotomaculum schinkii</name>
    <dbReference type="NCBI Taxonomy" id="78350"/>
    <lineage>
        <taxon>Bacteria</taxon>
        <taxon>Bacillati</taxon>
        <taxon>Bacillota</taxon>
        <taxon>Clostridia</taxon>
        <taxon>Eubacteriales</taxon>
        <taxon>Desulfotomaculaceae</taxon>
        <taxon>Pelotomaculum</taxon>
    </lineage>
</organism>
<dbReference type="PANTHER" id="PTHR37813">
    <property type="entry name" value="FELS-2 PROPHAGE PROTEIN"/>
    <property type="match status" value="1"/>
</dbReference>
<dbReference type="InterPro" id="IPR010090">
    <property type="entry name" value="Phage_tape_meas"/>
</dbReference>
<dbReference type="Proteomes" id="UP000298324">
    <property type="component" value="Unassembled WGS sequence"/>
</dbReference>
<protein>
    <submittedName>
        <fullName evidence="3">Phage-related minor tail protein</fullName>
    </submittedName>
</protein>
<evidence type="ECO:0000259" key="2">
    <source>
        <dbReference type="Pfam" id="PF10145"/>
    </source>
</evidence>
<proteinExistence type="predicted"/>
<sequence length="648" mass="69752">MNVGELIVSMRLDRSELTNGMRQAVAGLKSMLNPATIAAGAVAAIGAATVGVAAKGMTMALQFEDANRRMAAATGLPIEAMQAFELQAEKMFAAGRGSVEEIYGTMTQIQQAFHGTAEETGALADKALVLKKVFGYEVSESIRAVDAMVKNFGVDGSAAFDIITKTAQLAGDKADDLLDTFNEYSVQFASMGFSAEEFAGILVKGAQEGVFNLDKVGDAMKEFNIRAQDGSKLTAEGFAAIGLNAEEMGSAIAQGGELAQMAFEATIAGLAGMEDPLKRDAAGVALFGTMWEDVRANVITAMNDGKNALGEFAGATDEAAGKMGSGLGPTLERIRNQLTLVMKHVGEKLLPTFISLADWVEANMPAIEKTINTTFTIGAKVIEGITLPIRNLIALLKGDFRQVLENTLNFFGLSLESMEKKASEVWSEIKLNTKAVWTDIKTWLSNTWNNILQQAQRTWSDIGNFINTITENITSSFQNLVDRALNWGRNLISNFINGIKAEWDDLKETVGDVAGLFADFIGFHSPTKEGPGRDADKWMPNLVKMLSKGAEDERPLLQLASEQLLEAFKAPIVEINNKSQENRPLLQPFDGQLISAIRTPVADMMPSAPAVAAGGGGVYIDTLNLYGSTAGELWEQLERKLHRVGVRL</sequence>
<dbReference type="Pfam" id="PF10145">
    <property type="entry name" value="PhageMin_Tail"/>
    <property type="match status" value="1"/>
</dbReference>
<keyword evidence="4" id="KW-1185">Reference proteome</keyword>
<gene>
    <name evidence="3" type="ORF">Psch_02200</name>
</gene>
<dbReference type="AlphaFoldDB" id="A0A4Y7RI22"/>
<dbReference type="PANTHER" id="PTHR37813:SF1">
    <property type="entry name" value="FELS-2 PROPHAGE PROTEIN"/>
    <property type="match status" value="1"/>
</dbReference>
<accession>A0A4Y7RI22</accession>
<keyword evidence="1" id="KW-1188">Viral release from host cell</keyword>
<evidence type="ECO:0000313" key="4">
    <source>
        <dbReference type="Proteomes" id="UP000298324"/>
    </source>
</evidence>
<evidence type="ECO:0000313" key="3">
    <source>
        <dbReference type="EMBL" id="TEB08634.1"/>
    </source>
</evidence>
<dbReference type="RefSeq" id="WP_190240149.1">
    <property type="nucleotide sequence ID" value="NZ_QFGA01000001.1"/>
</dbReference>
<dbReference type="EMBL" id="QFGA01000001">
    <property type="protein sequence ID" value="TEB08634.1"/>
    <property type="molecule type" value="Genomic_DNA"/>
</dbReference>
<dbReference type="Gene3D" id="1.20.120.20">
    <property type="entry name" value="Apolipoprotein"/>
    <property type="match status" value="1"/>
</dbReference>